<feature type="transmembrane region" description="Helical" evidence="8">
    <location>
        <begin position="31"/>
        <end position="52"/>
    </location>
</feature>
<dbReference type="PANTHER" id="PTHR37820:SF1">
    <property type="entry name" value="CELL DIVISION PROTEIN FTSQ"/>
    <property type="match status" value="1"/>
</dbReference>
<keyword evidence="11" id="KW-1185">Reference proteome</keyword>
<dbReference type="EMBL" id="JAAGPU010000001">
    <property type="protein sequence ID" value="NEU03537.1"/>
    <property type="molecule type" value="Genomic_DNA"/>
</dbReference>
<protein>
    <submittedName>
        <fullName evidence="10">FtsQ-type POTRA domain-containing protein</fullName>
    </submittedName>
</protein>
<evidence type="ECO:0000256" key="7">
    <source>
        <dbReference type="ARBA" id="ARBA00023306"/>
    </source>
</evidence>
<evidence type="ECO:0000313" key="11">
    <source>
        <dbReference type="Proteomes" id="UP000481872"/>
    </source>
</evidence>
<dbReference type="PROSITE" id="PS51779">
    <property type="entry name" value="POTRA"/>
    <property type="match status" value="1"/>
</dbReference>
<sequence>MLTVKNKKKSILENKEELLKKKKKIKRIKRTATFLIILISILITLCLKLPYFNIASIEVEGNQNLRTEYIIEASKIAVGRNIFLTKKNEAISNIKNNPYATNVKIKTKFPNKINIVVTERQASFYIKSKEEFFIIDKDGIVLEKVKKIENNNLIYINDLEFKNVELGGKIELKNPERISTINNLCNTIYEYNKNEKRKINTIGLNNFVDIKLYCDGDLYINIGTEENLNEKLTKAINILKNEQLQGIKGYVDVSFDGNPVIYRN</sequence>
<organism evidence="10 11">
    <name type="scientific">Clostridium senegalense</name>
    <dbReference type="NCBI Taxonomy" id="1465809"/>
    <lineage>
        <taxon>Bacteria</taxon>
        <taxon>Bacillati</taxon>
        <taxon>Bacillota</taxon>
        <taxon>Clostridia</taxon>
        <taxon>Eubacteriales</taxon>
        <taxon>Clostridiaceae</taxon>
        <taxon>Clostridium</taxon>
    </lineage>
</organism>
<evidence type="ECO:0000259" key="9">
    <source>
        <dbReference type="PROSITE" id="PS51779"/>
    </source>
</evidence>
<dbReference type="InterPro" id="IPR005548">
    <property type="entry name" value="Cell_div_FtsQ/DivIB_C"/>
</dbReference>
<comment type="caution">
    <text evidence="10">The sequence shown here is derived from an EMBL/GenBank/DDBJ whole genome shotgun (WGS) entry which is preliminary data.</text>
</comment>
<keyword evidence="2" id="KW-1003">Cell membrane</keyword>
<evidence type="ECO:0000256" key="4">
    <source>
        <dbReference type="ARBA" id="ARBA00022692"/>
    </source>
</evidence>
<keyword evidence="5 8" id="KW-1133">Transmembrane helix</keyword>
<dbReference type="GO" id="GO:0051301">
    <property type="term" value="P:cell division"/>
    <property type="evidence" value="ECO:0007669"/>
    <property type="project" value="UniProtKB-KW"/>
</dbReference>
<dbReference type="Pfam" id="PF08478">
    <property type="entry name" value="POTRA_1"/>
    <property type="match status" value="1"/>
</dbReference>
<evidence type="ECO:0000256" key="5">
    <source>
        <dbReference type="ARBA" id="ARBA00022989"/>
    </source>
</evidence>
<dbReference type="InterPro" id="IPR013685">
    <property type="entry name" value="POTRA_FtsQ_type"/>
</dbReference>
<proteinExistence type="predicted"/>
<dbReference type="Proteomes" id="UP000481872">
    <property type="component" value="Unassembled WGS sequence"/>
</dbReference>
<dbReference type="InterPro" id="IPR050487">
    <property type="entry name" value="FtsQ_DivIB"/>
</dbReference>
<dbReference type="InterPro" id="IPR034746">
    <property type="entry name" value="POTRA"/>
</dbReference>
<dbReference type="AlphaFoldDB" id="A0A6M0GZB6"/>
<dbReference type="Pfam" id="PF03799">
    <property type="entry name" value="FtsQ_DivIB_C"/>
    <property type="match status" value="1"/>
</dbReference>
<keyword evidence="7" id="KW-0131">Cell cycle</keyword>
<dbReference type="GO" id="GO:0005886">
    <property type="term" value="C:plasma membrane"/>
    <property type="evidence" value="ECO:0007669"/>
    <property type="project" value="TreeGrafter"/>
</dbReference>
<keyword evidence="4 8" id="KW-0812">Transmembrane</keyword>
<keyword evidence="3" id="KW-0132">Cell division</keyword>
<gene>
    <name evidence="10" type="ORF">G3M99_01445</name>
</gene>
<evidence type="ECO:0000256" key="2">
    <source>
        <dbReference type="ARBA" id="ARBA00022475"/>
    </source>
</evidence>
<name>A0A6M0GZB6_9CLOT</name>
<evidence type="ECO:0000256" key="8">
    <source>
        <dbReference type="SAM" id="Phobius"/>
    </source>
</evidence>
<feature type="domain" description="POTRA" evidence="9">
    <location>
        <begin position="52"/>
        <end position="120"/>
    </location>
</feature>
<keyword evidence="6 8" id="KW-0472">Membrane</keyword>
<accession>A0A6M0GZB6</accession>
<evidence type="ECO:0000256" key="1">
    <source>
        <dbReference type="ARBA" id="ARBA00004370"/>
    </source>
</evidence>
<reference evidence="10 11" key="1">
    <citation type="submission" date="2020-02" db="EMBL/GenBank/DDBJ databases">
        <title>Genome assembly of a novel Clostridium senegalense strain.</title>
        <authorList>
            <person name="Gupta T.B."/>
            <person name="Jauregui R."/>
            <person name="Maclean P."/>
            <person name="Nawarathana A."/>
            <person name="Brightwell G."/>
        </authorList>
    </citation>
    <scope>NUCLEOTIDE SEQUENCE [LARGE SCALE GENOMIC DNA]</scope>
    <source>
        <strain evidence="10 11">AGRFS4</strain>
    </source>
</reference>
<dbReference type="Gene3D" id="3.10.20.310">
    <property type="entry name" value="membrane protein fhac"/>
    <property type="match status" value="1"/>
</dbReference>
<evidence type="ECO:0000313" key="10">
    <source>
        <dbReference type="EMBL" id="NEU03537.1"/>
    </source>
</evidence>
<evidence type="ECO:0000256" key="3">
    <source>
        <dbReference type="ARBA" id="ARBA00022618"/>
    </source>
</evidence>
<evidence type="ECO:0000256" key="6">
    <source>
        <dbReference type="ARBA" id="ARBA00023136"/>
    </source>
</evidence>
<comment type="subcellular location">
    <subcellularLocation>
        <location evidence="1">Membrane</location>
    </subcellularLocation>
</comment>
<dbReference type="RefSeq" id="WP_061994869.1">
    <property type="nucleotide sequence ID" value="NZ_JAAGPU010000001.1"/>
</dbReference>
<dbReference type="PANTHER" id="PTHR37820">
    <property type="entry name" value="CELL DIVISION PROTEIN DIVIB"/>
    <property type="match status" value="1"/>
</dbReference>